<comment type="caution">
    <text evidence="6">The sequence shown here is derived from an EMBL/GenBank/DDBJ whole genome shotgun (WGS) entry which is preliminary data.</text>
</comment>
<dbReference type="RefSeq" id="WP_110374830.1">
    <property type="nucleotide sequence ID" value="NZ_CAKNFM010000006.1"/>
</dbReference>
<evidence type="ECO:0000313" key="7">
    <source>
        <dbReference type="Proteomes" id="UP000248021"/>
    </source>
</evidence>
<evidence type="ECO:0000313" key="6">
    <source>
        <dbReference type="EMBL" id="PXW58743.1"/>
    </source>
</evidence>
<keyword evidence="3" id="KW-0812">Transmembrane</keyword>
<comment type="similarity">
    <text evidence="2">Belongs to the LemA family.</text>
</comment>
<protein>
    <submittedName>
        <fullName evidence="6">LemA protein</fullName>
    </submittedName>
</protein>
<evidence type="ECO:0000256" key="1">
    <source>
        <dbReference type="ARBA" id="ARBA00004167"/>
    </source>
</evidence>
<dbReference type="Pfam" id="PF04011">
    <property type="entry name" value="LemA"/>
    <property type="match status" value="1"/>
</dbReference>
<reference evidence="6 7" key="1">
    <citation type="submission" date="2018-05" db="EMBL/GenBank/DDBJ databases">
        <title>Genomic Encyclopedia of Type Strains, Phase IV (KMG-IV): sequencing the most valuable type-strain genomes for metagenomic binning, comparative biology and taxonomic classification.</title>
        <authorList>
            <person name="Goeker M."/>
        </authorList>
    </citation>
    <scope>NUCLEOTIDE SEQUENCE [LARGE SCALE GENOMIC DNA]</scope>
    <source>
        <strain evidence="6 7">DSM 6462</strain>
    </source>
</reference>
<name>A0A2V3U686_9HYPH</name>
<comment type="subcellular location">
    <subcellularLocation>
        <location evidence="1">Membrane</location>
        <topology evidence="1">Single-pass membrane protein</topology>
    </subcellularLocation>
</comment>
<dbReference type="OrthoDB" id="9804152at2"/>
<gene>
    <name evidence="6" type="ORF">C7450_10590</name>
</gene>
<organism evidence="6 7">
    <name type="scientific">Chelatococcus asaccharovorans</name>
    <dbReference type="NCBI Taxonomy" id="28210"/>
    <lineage>
        <taxon>Bacteria</taxon>
        <taxon>Pseudomonadati</taxon>
        <taxon>Pseudomonadota</taxon>
        <taxon>Alphaproteobacteria</taxon>
        <taxon>Hyphomicrobiales</taxon>
        <taxon>Chelatococcaceae</taxon>
        <taxon>Chelatococcus</taxon>
    </lineage>
</organism>
<proteinExistence type="inferred from homology"/>
<accession>A0A2V3U686</accession>
<dbReference type="Gene3D" id="1.20.1440.20">
    <property type="entry name" value="LemA-like domain"/>
    <property type="match status" value="1"/>
</dbReference>
<sequence length="193" mass="20932">MRSRAFISVVAVVMAVCFGAATVVFARNSAAEIPVRAENAVAAWSSVEKEFKARTAVVPAMVALAIRVEAPDKLRERIVTASEDIETLPPDPATPYSPDKLRAFMATQDALSDALGEVLDLVNAHPADAADPKVKALLAQLADHEQRMVVARSDYVEGAKAYNAELETMPNRWTVSYFHPDASPMVASFDFKK</sequence>
<dbReference type="InterPro" id="IPR007156">
    <property type="entry name" value="MamQ_LemA"/>
</dbReference>
<dbReference type="AlphaFoldDB" id="A0A2V3U686"/>
<keyword evidence="5" id="KW-0472">Membrane</keyword>
<dbReference type="SUPFAM" id="SSF140478">
    <property type="entry name" value="LemA-like"/>
    <property type="match status" value="1"/>
</dbReference>
<keyword evidence="4" id="KW-1133">Transmembrane helix</keyword>
<dbReference type="PANTHER" id="PTHR34478">
    <property type="entry name" value="PROTEIN LEMA"/>
    <property type="match status" value="1"/>
</dbReference>
<evidence type="ECO:0000256" key="4">
    <source>
        <dbReference type="ARBA" id="ARBA00022989"/>
    </source>
</evidence>
<evidence type="ECO:0000256" key="3">
    <source>
        <dbReference type="ARBA" id="ARBA00022692"/>
    </source>
</evidence>
<dbReference type="PANTHER" id="PTHR34478:SF2">
    <property type="entry name" value="MEMBRANE PROTEIN"/>
    <property type="match status" value="1"/>
</dbReference>
<dbReference type="GO" id="GO:0016020">
    <property type="term" value="C:membrane"/>
    <property type="evidence" value="ECO:0007669"/>
    <property type="project" value="UniProtKB-SubCell"/>
</dbReference>
<dbReference type="InterPro" id="IPR023353">
    <property type="entry name" value="LemA-like_dom_sf"/>
</dbReference>
<dbReference type="EMBL" id="QJJK01000005">
    <property type="protein sequence ID" value="PXW58743.1"/>
    <property type="molecule type" value="Genomic_DNA"/>
</dbReference>
<evidence type="ECO:0000256" key="2">
    <source>
        <dbReference type="ARBA" id="ARBA00008854"/>
    </source>
</evidence>
<dbReference type="Proteomes" id="UP000248021">
    <property type="component" value="Unassembled WGS sequence"/>
</dbReference>
<evidence type="ECO:0000256" key="5">
    <source>
        <dbReference type="ARBA" id="ARBA00023136"/>
    </source>
</evidence>
<keyword evidence="7" id="KW-1185">Reference proteome</keyword>